<gene>
    <name evidence="2" type="ORF">DL762_006608</name>
</gene>
<feature type="signal peptide" evidence="1">
    <location>
        <begin position="1"/>
        <end position="18"/>
    </location>
</feature>
<keyword evidence="1" id="KW-0732">Signal</keyword>
<feature type="chain" id="PRO_5046209630" evidence="1">
    <location>
        <begin position="19"/>
        <end position="98"/>
    </location>
</feature>
<dbReference type="EMBL" id="QJNS01000216">
    <property type="protein sequence ID" value="RYO82446.1"/>
    <property type="molecule type" value="Genomic_DNA"/>
</dbReference>
<sequence length="98" mass="10676">MYGVRVLVAMMAAACAMADVIVDWRNCNNAIIRKTYGSSVSLDVPSCQRAIRIPPPGNDFCILYSSAGSDYDWILENSSDYKDLTGTPKFNGISCGSR</sequence>
<evidence type="ECO:0000313" key="2">
    <source>
        <dbReference type="EMBL" id="RYO82446.1"/>
    </source>
</evidence>
<reference evidence="2 3" key="1">
    <citation type="submission" date="2018-06" db="EMBL/GenBank/DDBJ databases">
        <title>Complete Genomes of Monosporascus.</title>
        <authorList>
            <person name="Robinson A.J."/>
            <person name="Natvig D.O."/>
        </authorList>
    </citation>
    <scope>NUCLEOTIDE SEQUENCE [LARGE SCALE GENOMIC DNA]</scope>
    <source>
        <strain evidence="2 3">CBS 609.92</strain>
    </source>
</reference>
<evidence type="ECO:0000313" key="3">
    <source>
        <dbReference type="Proteomes" id="UP000294003"/>
    </source>
</evidence>
<protein>
    <submittedName>
        <fullName evidence="2">Uncharacterized protein</fullName>
    </submittedName>
</protein>
<organism evidence="2 3">
    <name type="scientific">Monosporascus cannonballus</name>
    <dbReference type="NCBI Taxonomy" id="155416"/>
    <lineage>
        <taxon>Eukaryota</taxon>
        <taxon>Fungi</taxon>
        <taxon>Dikarya</taxon>
        <taxon>Ascomycota</taxon>
        <taxon>Pezizomycotina</taxon>
        <taxon>Sordariomycetes</taxon>
        <taxon>Xylariomycetidae</taxon>
        <taxon>Xylariales</taxon>
        <taxon>Xylariales incertae sedis</taxon>
        <taxon>Monosporascus</taxon>
    </lineage>
</organism>
<evidence type="ECO:0000256" key="1">
    <source>
        <dbReference type="SAM" id="SignalP"/>
    </source>
</evidence>
<dbReference type="Proteomes" id="UP000294003">
    <property type="component" value="Unassembled WGS sequence"/>
</dbReference>
<name>A0ABY0H1I2_9PEZI</name>
<keyword evidence="3" id="KW-1185">Reference proteome</keyword>
<proteinExistence type="predicted"/>
<comment type="caution">
    <text evidence="2">The sequence shown here is derived from an EMBL/GenBank/DDBJ whole genome shotgun (WGS) entry which is preliminary data.</text>
</comment>
<accession>A0ABY0H1I2</accession>